<proteinExistence type="predicted"/>
<dbReference type="AlphaFoldDB" id="A0A431UVQ7"/>
<organism evidence="7 8">
    <name type="scientific">Lysinibacillus telephonicus</name>
    <dbReference type="NCBI Taxonomy" id="1714840"/>
    <lineage>
        <taxon>Bacteria</taxon>
        <taxon>Bacillati</taxon>
        <taxon>Bacillota</taxon>
        <taxon>Bacilli</taxon>
        <taxon>Bacillales</taxon>
        <taxon>Bacillaceae</taxon>
        <taxon>Lysinibacillus</taxon>
    </lineage>
</organism>
<evidence type="ECO:0000259" key="6">
    <source>
        <dbReference type="Pfam" id="PF09924"/>
    </source>
</evidence>
<name>A0A431UVQ7_9BACI</name>
<keyword evidence="2" id="KW-1003">Cell membrane</keyword>
<evidence type="ECO:0000256" key="5">
    <source>
        <dbReference type="ARBA" id="ARBA00023136"/>
    </source>
</evidence>
<dbReference type="OrthoDB" id="145485at2"/>
<evidence type="ECO:0000256" key="4">
    <source>
        <dbReference type="ARBA" id="ARBA00022989"/>
    </source>
</evidence>
<keyword evidence="3" id="KW-0812">Transmembrane</keyword>
<accession>A0A431UVQ7</accession>
<dbReference type="SUPFAM" id="SSF55729">
    <property type="entry name" value="Acyl-CoA N-acyltransferases (Nat)"/>
    <property type="match status" value="1"/>
</dbReference>
<dbReference type="InterPro" id="IPR051211">
    <property type="entry name" value="PG_lysyltransferase"/>
</dbReference>
<keyword evidence="8" id="KW-1185">Reference proteome</keyword>
<feature type="domain" description="Phosphatidylglycerol lysyltransferase C-terminal" evidence="6">
    <location>
        <begin position="48"/>
        <end position="337"/>
    </location>
</feature>
<dbReference type="Pfam" id="PF09924">
    <property type="entry name" value="LPG_synthase_C"/>
    <property type="match status" value="1"/>
</dbReference>
<evidence type="ECO:0000256" key="3">
    <source>
        <dbReference type="ARBA" id="ARBA00022692"/>
    </source>
</evidence>
<evidence type="ECO:0000256" key="1">
    <source>
        <dbReference type="ARBA" id="ARBA00004651"/>
    </source>
</evidence>
<comment type="caution">
    <text evidence="7">The sequence shown here is derived from an EMBL/GenBank/DDBJ whole genome shotgun (WGS) entry which is preliminary data.</text>
</comment>
<dbReference type="InterPro" id="IPR024320">
    <property type="entry name" value="LPG_synthase_C"/>
</dbReference>
<protein>
    <submittedName>
        <fullName evidence="7">DUF2156 domain-containing protein</fullName>
    </submittedName>
</protein>
<gene>
    <name evidence="7" type="ORF">EKG35_04145</name>
</gene>
<comment type="subcellular location">
    <subcellularLocation>
        <location evidence="1">Cell membrane</location>
        <topology evidence="1">Multi-pass membrane protein</topology>
    </subcellularLocation>
</comment>
<dbReference type="GO" id="GO:0016755">
    <property type="term" value="F:aminoacyltransferase activity"/>
    <property type="evidence" value="ECO:0007669"/>
    <property type="project" value="TreeGrafter"/>
</dbReference>
<evidence type="ECO:0000313" key="7">
    <source>
        <dbReference type="EMBL" id="RTQ95070.1"/>
    </source>
</evidence>
<evidence type="ECO:0000313" key="8">
    <source>
        <dbReference type="Proteomes" id="UP000276349"/>
    </source>
</evidence>
<evidence type="ECO:0000256" key="2">
    <source>
        <dbReference type="ARBA" id="ARBA00022475"/>
    </source>
</evidence>
<keyword evidence="5" id="KW-0472">Membrane</keyword>
<dbReference type="Proteomes" id="UP000276349">
    <property type="component" value="Unassembled WGS sequence"/>
</dbReference>
<sequence>MVNLLILVGGNTLFYIKKLISFSQKQSSIKNIFDNQVHVHYDELLLFLKEQGGNHASHLIFLKDKEQFWTRDRNALIVYKQIFNKLVVLGDPIGDESYIHNAINEFNEYCKLKNLKPIFYQTSPRYMQYYHESGYRFVKLGEEAIVKLAGFSLEGKKGAKLRTRINKFSRNGFTFHVVEPPHSKELLLELKAISDSWLGGGKEKGFSVVSHREDYVARFPIALMYDPEGKIIAFATLATDYKQTLIIDLMRKCKQSPHGTMDVLFLHIFDWAKNNAYQNCSLGMAPLSNVGNCKHSFISEKIIRCIYLYGNKKYNFKGLREFKGKFATEWEPKYLAYKKSFLPIIFLQLVLLINRKQSSREPFPGKGKVIAKKGNKLRYE</sequence>
<dbReference type="InterPro" id="IPR016181">
    <property type="entry name" value="Acyl_CoA_acyltransferase"/>
</dbReference>
<keyword evidence="4" id="KW-1133">Transmembrane helix</keyword>
<dbReference type="GO" id="GO:0005886">
    <property type="term" value="C:plasma membrane"/>
    <property type="evidence" value="ECO:0007669"/>
    <property type="project" value="UniProtKB-SubCell"/>
</dbReference>
<dbReference type="PANTHER" id="PTHR34697">
    <property type="entry name" value="PHOSPHATIDYLGLYCEROL LYSYLTRANSFERASE"/>
    <property type="match status" value="1"/>
</dbReference>
<dbReference type="EMBL" id="RXNR01000008">
    <property type="protein sequence ID" value="RTQ95070.1"/>
    <property type="molecule type" value="Genomic_DNA"/>
</dbReference>
<dbReference type="PANTHER" id="PTHR34697:SF2">
    <property type="entry name" value="PHOSPHATIDYLGLYCEROL LYSYLTRANSFERASE"/>
    <property type="match status" value="1"/>
</dbReference>
<dbReference type="GO" id="GO:0055091">
    <property type="term" value="P:phospholipid homeostasis"/>
    <property type="evidence" value="ECO:0007669"/>
    <property type="project" value="TreeGrafter"/>
</dbReference>
<reference evidence="7 8" key="1">
    <citation type="submission" date="2018-12" db="EMBL/GenBank/DDBJ databases">
        <authorList>
            <person name="Yu L."/>
        </authorList>
    </citation>
    <scope>NUCLEOTIDE SEQUENCE [LARGE SCALE GENOMIC DNA]</scope>
    <source>
        <strain evidence="7 8">S5H2222</strain>
    </source>
</reference>